<reference evidence="2" key="2">
    <citation type="submission" date="2020-11" db="EMBL/GenBank/DDBJ databases">
        <authorList>
            <person name="McCartney M.A."/>
            <person name="Auch B."/>
            <person name="Kono T."/>
            <person name="Mallez S."/>
            <person name="Becker A."/>
            <person name="Gohl D.M."/>
            <person name="Silverstein K.A.T."/>
            <person name="Koren S."/>
            <person name="Bechman K.B."/>
            <person name="Herman A."/>
            <person name="Abrahante J.E."/>
            <person name="Garbe J."/>
        </authorList>
    </citation>
    <scope>NUCLEOTIDE SEQUENCE</scope>
    <source>
        <strain evidence="2">Duluth1</strain>
        <tissue evidence="2">Whole animal</tissue>
    </source>
</reference>
<proteinExistence type="predicted"/>
<keyword evidence="3" id="KW-1185">Reference proteome</keyword>
<evidence type="ECO:0000313" key="2">
    <source>
        <dbReference type="EMBL" id="KAH3795016.1"/>
    </source>
</evidence>
<protein>
    <submittedName>
        <fullName evidence="2">Uncharacterized protein</fullName>
    </submittedName>
</protein>
<organism evidence="2 3">
    <name type="scientific">Dreissena polymorpha</name>
    <name type="common">Zebra mussel</name>
    <name type="synonym">Mytilus polymorpha</name>
    <dbReference type="NCBI Taxonomy" id="45954"/>
    <lineage>
        <taxon>Eukaryota</taxon>
        <taxon>Metazoa</taxon>
        <taxon>Spiralia</taxon>
        <taxon>Lophotrochozoa</taxon>
        <taxon>Mollusca</taxon>
        <taxon>Bivalvia</taxon>
        <taxon>Autobranchia</taxon>
        <taxon>Heteroconchia</taxon>
        <taxon>Euheterodonta</taxon>
        <taxon>Imparidentia</taxon>
        <taxon>Neoheterodontei</taxon>
        <taxon>Myida</taxon>
        <taxon>Dreissenoidea</taxon>
        <taxon>Dreissenidae</taxon>
        <taxon>Dreissena</taxon>
    </lineage>
</organism>
<gene>
    <name evidence="1" type="ORF">DPMN_148374</name>
    <name evidence="2" type="ORF">DPMN_148561</name>
</gene>
<dbReference type="Proteomes" id="UP000828390">
    <property type="component" value="Unassembled WGS sequence"/>
</dbReference>
<name>A0A9D4FBZ1_DREPO</name>
<dbReference type="EMBL" id="JAIWYP010000007">
    <property type="protein sequence ID" value="KAH3795016.1"/>
    <property type="molecule type" value="Genomic_DNA"/>
</dbReference>
<dbReference type="EMBL" id="JAIWYP010000007">
    <property type="protein sequence ID" value="KAH3794836.1"/>
    <property type="molecule type" value="Genomic_DNA"/>
</dbReference>
<evidence type="ECO:0000313" key="3">
    <source>
        <dbReference type="Proteomes" id="UP000828390"/>
    </source>
</evidence>
<sequence>MTTAAMARLRWLWTSSFMGFPNKYRLYKPLVVSYCTAARPGRFTQTQKAGYRLLKTNVSEGRKICSEHDCNTC</sequence>
<comment type="caution">
    <text evidence="2">The sequence shown here is derived from an EMBL/GenBank/DDBJ whole genome shotgun (WGS) entry which is preliminary data.</text>
</comment>
<dbReference type="AlphaFoldDB" id="A0A9D4FBZ1"/>
<reference evidence="2" key="1">
    <citation type="journal article" date="2019" name="bioRxiv">
        <title>The Genome of the Zebra Mussel, Dreissena polymorpha: A Resource for Invasive Species Research.</title>
        <authorList>
            <person name="McCartney M.A."/>
            <person name="Auch B."/>
            <person name="Kono T."/>
            <person name="Mallez S."/>
            <person name="Zhang Y."/>
            <person name="Obille A."/>
            <person name="Becker A."/>
            <person name="Abrahante J.E."/>
            <person name="Garbe J."/>
            <person name="Badalamenti J.P."/>
            <person name="Herman A."/>
            <person name="Mangelson H."/>
            <person name="Liachko I."/>
            <person name="Sullivan S."/>
            <person name="Sone E.D."/>
            <person name="Koren S."/>
            <person name="Silverstein K.A.T."/>
            <person name="Beckman K.B."/>
            <person name="Gohl D.M."/>
        </authorList>
    </citation>
    <scope>NUCLEOTIDE SEQUENCE</scope>
    <source>
        <strain evidence="2">Duluth1</strain>
        <tissue evidence="2">Whole animal</tissue>
    </source>
</reference>
<evidence type="ECO:0000313" key="1">
    <source>
        <dbReference type="EMBL" id="KAH3794836.1"/>
    </source>
</evidence>
<accession>A0A9D4FBZ1</accession>